<evidence type="ECO:0000313" key="3">
    <source>
        <dbReference type="EMBL" id="KAJ7084870.1"/>
    </source>
</evidence>
<keyword evidence="4" id="KW-1185">Reference proteome</keyword>
<dbReference type="Proteomes" id="UP001222325">
    <property type="component" value="Unassembled WGS sequence"/>
</dbReference>
<evidence type="ECO:0000256" key="2">
    <source>
        <dbReference type="SAM" id="Phobius"/>
    </source>
</evidence>
<feature type="compositionally biased region" description="Pro residues" evidence="1">
    <location>
        <begin position="146"/>
        <end position="155"/>
    </location>
</feature>
<keyword evidence="2" id="KW-0472">Membrane</keyword>
<feature type="region of interest" description="Disordered" evidence="1">
    <location>
        <begin position="142"/>
        <end position="183"/>
    </location>
</feature>
<accession>A0AAD6U0S6</accession>
<organism evidence="3 4">
    <name type="scientific">Mycena belliarum</name>
    <dbReference type="NCBI Taxonomy" id="1033014"/>
    <lineage>
        <taxon>Eukaryota</taxon>
        <taxon>Fungi</taxon>
        <taxon>Dikarya</taxon>
        <taxon>Basidiomycota</taxon>
        <taxon>Agaricomycotina</taxon>
        <taxon>Agaricomycetes</taxon>
        <taxon>Agaricomycetidae</taxon>
        <taxon>Agaricales</taxon>
        <taxon>Marasmiineae</taxon>
        <taxon>Mycenaceae</taxon>
        <taxon>Mycena</taxon>
    </lineage>
</organism>
<dbReference type="AlphaFoldDB" id="A0AAD6U0S6"/>
<evidence type="ECO:0000256" key="1">
    <source>
        <dbReference type="SAM" id="MobiDB-lite"/>
    </source>
</evidence>
<feature type="transmembrane region" description="Helical" evidence="2">
    <location>
        <begin position="55"/>
        <end position="79"/>
    </location>
</feature>
<evidence type="ECO:0000313" key="4">
    <source>
        <dbReference type="Proteomes" id="UP001222325"/>
    </source>
</evidence>
<name>A0AAD6U0S6_9AGAR</name>
<keyword evidence="2" id="KW-1133">Transmembrane helix</keyword>
<reference evidence="3" key="1">
    <citation type="submission" date="2023-03" db="EMBL/GenBank/DDBJ databases">
        <title>Massive genome expansion in bonnet fungi (Mycena s.s.) driven by repeated elements and novel gene families across ecological guilds.</title>
        <authorList>
            <consortium name="Lawrence Berkeley National Laboratory"/>
            <person name="Harder C.B."/>
            <person name="Miyauchi S."/>
            <person name="Viragh M."/>
            <person name="Kuo A."/>
            <person name="Thoen E."/>
            <person name="Andreopoulos B."/>
            <person name="Lu D."/>
            <person name="Skrede I."/>
            <person name="Drula E."/>
            <person name="Henrissat B."/>
            <person name="Morin E."/>
            <person name="Kohler A."/>
            <person name="Barry K."/>
            <person name="LaButti K."/>
            <person name="Morin E."/>
            <person name="Salamov A."/>
            <person name="Lipzen A."/>
            <person name="Mereny Z."/>
            <person name="Hegedus B."/>
            <person name="Baldrian P."/>
            <person name="Stursova M."/>
            <person name="Weitz H."/>
            <person name="Taylor A."/>
            <person name="Grigoriev I.V."/>
            <person name="Nagy L.G."/>
            <person name="Martin F."/>
            <person name="Kauserud H."/>
        </authorList>
    </citation>
    <scope>NUCLEOTIDE SEQUENCE</scope>
    <source>
        <strain evidence="3">CBHHK173m</strain>
    </source>
</reference>
<sequence>MQQPVMKPISLLHAGSVASEGTRVPELLAPHVLDTLARVGQSSAMSGTFRPLEPATVFGIAMGAAFIFGALIVVALSYVCRARRRLGDPESDAKSLAIRRRSATGIIAFSSDLSSKEKMLVVPPLKDPPPVATTRYEGHFARAVPHPAPGEPSLPAPQSRRCRPSDMLGKSPPRRKVLVVSNR</sequence>
<proteinExistence type="predicted"/>
<keyword evidence="2" id="KW-0812">Transmembrane</keyword>
<protein>
    <submittedName>
        <fullName evidence="3">Uncharacterized protein</fullName>
    </submittedName>
</protein>
<dbReference type="EMBL" id="JARJCN010000036">
    <property type="protein sequence ID" value="KAJ7084870.1"/>
    <property type="molecule type" value="Genomic_DNA"/>
</dbReference>
<gene>
    <name evidence="3" type="ORF">B0H15DRAFT_847921</name>
</gene>
<comment type="caution">
    <text evidence="3">The sequence shown here is derived from an EMBL/GenBank/DDBJ whole genome shotgun (WGS) entry which is preliminary data.</text>
</comment>